<feature type="transmembrane region" description="Helical" evidence="17">
    <location>
        <begin position="183"/>
        <end position="202"/>
    </location>
</feature>
<dbReference type="Gene3D" id="3.40.50.12610">
    <property type="match status" value="1"/>
</dbReference>
<evidence type="ECO:0000256" key="14">
    <source>
        <dbReference type="ARBA" id="ARBA00023211"/>
    </source>
</evidence>
<organism evidence="20 21">
    <name type="scientific">Pyrodictium abyssi</name>
    <dbReference type="NCBI Taxonomy" id="54256"/>
    <lineage>
        <taxon>Archaea</taxon>
        <taxon>Thermoproteota</taxon>
        <taxon>Thermoprotei</taxon>
        <taxon>Desulfurococcales</taxon>
        <taxon>Pyrodictiaceae</taxon>
        <taxon>Pyrodictium</taxon>
    </lineage>
</organism>
<evidence type="ECO:0000256" key="1">
    <source>
        <dbReference type="ARBA" id="ARBA00001936"/>
    </source>
</evidence>
<dbReference type="Pfam" id="PF21436">
    <property type="entry name" value="STT3-PglB_core"/>
    <property type="match status" value="1"/>
</dbReference>
<comment type="subcellular location">
    <subcellularLocation>
        <location evidence="3">Endomembrane system</location>
        <topology evidence="3">Multi-pass membrane protein</topology>
    </subcellularLocation>
</comment>
<dbReference type="EMBL" id="AP028907">
    <property type="protein sequence ID" value="BES81410.1"/>
    <property type="molecule type" value="Genomic_DNA"/>
</dbReference>
<keyword evidence="14" id="KW-0464">Manganese</keyword>
<evidence type="ECO:0000313" key="21">
    <source>
        <dbReference type="Proteomes" id="UP001341135"/>
    </source>
</evidence>
<evidence type="ECO:0000256" key="2">
    <source>
        <dbReference type="ARBA" id="ARBA00001946"/>
    </source>
</evidence>
<reference evidence="20 21" key="1">
    <citation type="submission" date="2023-09" db="EMBL/GenBank/DDBJ databases">
        <title>Pyrofollis japonicus gen. nov. sp. nov., a novel member of the family Pyrodictiaceae isolated from the Iheya North hydrothermal field.</title>
        <authorList>
            <person name="Miyazaki U."/>
            <person name="Sanari M."/>
            <person name="Tame A."/>
            <person name="Kitajima M."/>
            <person name="Okamoto A."/>
            <person name="Sawayama S."/>
            <person name="Miyazaki J."/>
            <person name="Takai K."/>
            <person name="Nakagawa S."/>
        </authorList>
    </citation>
    <scope>NUCLEOTIDE SEQUENCE [LARGE SCALE GENOMIC DNA]</scope>
    <source>
        <strain evidence="20 21">AV2</strain>
    </source>
</reference>
<evidence type="ECO:0000256" key="16">
    <source>
        <dbReference type="ARBA" id="ARBA00034066"/>
    </source>
</evidence>
<comment type="cofactor">
    <cofactor evidence="2">
        <name>Mg(2+)</name>
        <dbReference type="ChEBI" id="CHEBI:18420"/>
    </cofactor>
</comment>
<dbReference type="Proteomes" id="UP001341135">
    <property type="component" value="Chromosome"/>
</dbReference>
<dbReference type="Pfam" id="PF02516">
    <property type="entry name" value="STT3"/>
    <property type="match status" value="1"/>
</dbReference>
<evidence type="ECO:0000256" key="12">
    <source>
        <dbReference type="ARBA" id="ARBA00022989"/>
    </source>
</evidence>
<feature type="domain" description="Oligosaccharyl transferase STT3 N-terminal" evidence="18">
    <location>
        <begin position="65"/>
        <end position="330"/>
    </location>
</feature>
<dbReference type="GeneID" id="89288996"/>
<evidence type="ECO:0000256" key="11">
    <source>
        <dbReference type="ARBA" id="ARBA00022842"/>
    </source>
</evidence>
<evidence type="ECO:0000256" key="5">
    <source>
        <dbReference type="ARBA" id="ARBA00010810"/>
    </source>
</evidence>
<feature type="transmembrane region" description="Helical" evidence="17">
    <location>
        <begin position="284"/>
        <end position="302"/>
    </location>
</feature>
<evidence type="ECO:0000256" key="6">
    <source>
        <dbReference type="ARBA" id="ARBA00012602"/>
    </source>
</evidence>
<feature type="transmembrane region" description="Helical" evidence="17">
    <location>
        <begin position="441"/>
        <end position="457"/>
    </location>
</feature>
<evidence type="ECO:0000256" key="3">
    <source>
        <dbReference type="ARBA" id="ARBA00004127"/>
    </source>
</evidence>
<evidence type="ECO:0000259" key="19">
    <source>
        <dbReference type="Pfam" id="PF21436"/>
    </source>
</evidence>
<feature type="transmembrane region" description="Helical" evidence="17">
    <location>
        <begin position="133"/>
        <end position="153"/>
    </location>
</feature>
<feature type="transmembrane region" description="Helical" evidence="17">
    <location>
        <begin position="160"/>
        <end position="177"/>
    </location>
</feature>
<dbReference type="PANTHER" id="PTHR13872">
    <property type="entry name" value="DOLICHYL-DIPHOSPHOOLIGOSACCHARIDE--PROTEIN GLYCOSYLTRANSFERASE SUBUNIT"/>
    <property type="match status" value="1"/>
</dbReference>
<evidence type="ECO:0000256" key="17">
    <source>
        <dbReference type="SAM" id="Phobius"/>
    </source>
</evidence>
<accession>A0ABN6ZSB2</accession>
<sequence length="746" mass="81329">MMDRTLNRLSSMTNSKAFTIIAVSLVILFTAMAFYLRALPYKNYQAIYARAVGLGLGDKAEYAFLNANDPWIEYWLAEYLRTHGIGSWTSLTRDNPDTHIFWYPWGRDFARGEYPFAPVIGALAPGSLSTVRWVSLLPPIFGALMVPIAYLYIRRFYGELAGIAAALLLAVLPASSARTFAGFVEKTGIAIPFLIAGLLLYSETLRRRNIPIALATGLVLGSIGFVWGGYSFAALLIAVASLLAPLTVEWRYSAEIAKASIAVGAGFASATYIASMYGPVSVKYGIIAVLGTVVSYMIVKAIELAQLRRVSSMAAIPATRLYSIVVVALLVAGVLAAPMLGISGRALFALAWPLRLMGKLHLSALAETVAEHSSPLSNPGLFDNFVRQGNIAALFTPVAALYLLYRAFRRKEPEHLPLALTAMGLYYAVLGMLYFLQASSVAGVLAIAATLGIVASARPRSTMPRSKRQTLHTSELRLVATAAFVIAILVAAVLGAKTTYAMMSSQVASVTGYSLNAQQYGWLYMLDVLDRETTNDTVVVAWWDYGYWISVGANRPTLADGATSNGTQIRLLAEFFTSTSEEEAVSILGKLHLKPGKTLIFVHDNALFDPVNGTLIYTIGLANFPAIDIAKSWAMLHIAGKDKLGFAVGNAKYKQTLIYKMFASAPYSFGKVGDVFPREHLKTVKTNIRNVILFGEKTTPVEFKHFEPYKVILGFYMDSKGRVLAVNANGNIYYLVQALILYKWKG</sequence>
<feature type="transmembrane region" description="Helical" evidence="17">
    <location>
        <begin position="478"/>
        <end position="496"/>
    </location>
</feature>
<dbReference type="InterPro" id="IPR048999">
    <property type="entry name" value="STT3-PglB_core"/>
</dbReference>
<keyword evidence="10" id="KW-0479">Metal-binding</keyword>
<feature type="transmembrane region" description="Helical" evidence="17">
    <location>
        <begin position="385"/>
        <end position="404"/>
    </location>
</feature>
<dbReference type="RefSeq" id="WP_338252477.1">
    <property type="nucleotide sequence ID" value="NZ_AP028907.1"/>
</dbReference>
<keyword evidence="21" id="KW-1185">Reference proteome</keyword>
<protein>
    <recommendedName>
        <fullName evidence="6">dolichyl-phosphooligosaccharide-protein glycotransferase</fullName>
        <ecNumber evidence="6">2.4.99.21</ecNumber>
    </recommendedName>
    <alternativeName>
        <fullName evidence="15">Oligosaccharyl transferase</fullName>
    </alternativeName>
</protein>
<evidence type="ECO:0000256" key="9">
    <source>
        <dbReference type="ARBA" id="ARBA00022692"/>
    </source>
</evidence>
<evidence type="ECO:0000259" key="18">
    <source>
        <dbReference type="Pfam" id="PF02516"/>
    </source>
</evidence>
<evidence type="ECO:0000256" key="10">
    <source>
        <dbReference type="ARBA" id="ARBA00022723"/>
    </source>
</evidence>
<comment type="similarity">
    <text evidence="5">Belongs to the STT3 family.</text>
</comment>
<dbReference type="InterPro" id="IPR003674">
    <property type="entry name" value="Oligo_trans_STT3"/>
</dbReference>
<keyword evidence="12 17" id="KW-1133">Transmembrane helix</keyword>
<evidence type="ECO:0000256" key="7">
    <source>
        <dbReference type="ARBA" id="ARBA00022676"/>
    </source>
</evidence>
<comment type="catalytic activity">
    <reaction evidence="16">
        <text>an archaeal dolichyl phosphooligosaccharide + [protein]-L-asparagine = an archaeal dolichyl phosphate + a glycoprotein with the oligosaccharide chain attached by N-beta-D-glycosyl linkage to a protein L-asparagine.</text>
        <dbReference type="EC" id="2.4.99.21"/>
    </reaction>
</comment>
<keyword evidence="13 17" id="KW-0472">Membrane</keyword>
<name>A0ABN6ZSB2_9CREN</name>
<dbReference type="PANTHER" id="PTHR13872:SF1">
    <property type="entry name" value="DOLICHYL-DIPHOSPHOOLIGOSACCHARIDE--PROTEIN GLYCOSYLTRANSFERASE SUBUNIT STT3B"/>
    <property type="match status" value="1"/>
</dbReference>
<dbReference type="InterPro" id="IPR048307">
    <property type="entry name" value="STT3_N"/>
</dbReference>
<keyword evidence="9 17" id="KW-0812">Transmembrane</keyword>
<proteinExistence type="inferred from homology"/>
<comment type="cofactor">
    <cofactor evidence="1">
        <name>Mn(2+)</name>
        <dbReference type="ChEBI" id="CHEBI:29035"/>
    </cofactor>
</comment>
<keyword evidence="11" id="KW-0460">Magnesium</keyword>
<keyword evidence="8" id="KW-0808">Transferase</keyword>
<keyword evidence="7" id="KW-0328">Glycosyltransferase</keyword>
<gene>
    <name evidence="20" type="ORF">PABY_09770</name>
</gene>
<evidence type="ECO:0000256" key="15">
    <source>
        <dbReference type="ARBA" id="ARBA00030679"/>
    </source>
</evidence>
<dbReference type="EC" id="2.4.99.21" evidence="6"/>
<feature type="domain" description="STT3/PglB/AglB core" evidence="19">
    <location>
        <begin position="536"/>
        <end position="582"/>
    </location>
</feature>
<evidence type="ECO:0000313" key="20">
    <source>
        <dbReference type="EMBL" id="BES81410.1"/>
    </source>
</evidence>
<evidence type="ECO:0000256" key="8">
    <source>
        <dbReference type="ARBA" id="ARBA00022679"/>
    </source>
</evidence>
<comment type="pathway">
    <text evidence="4">Protein modification; protein glycosylation.</text>
</comment>
<evidence type="ECO:0000256" key="13">
    <source>
        <dbReference type="ARBA" id="ARBA00023136"/>
    </source>
</evidence>
<feature type="transmembrane region" description="Helical" evidence="17">
    <location>
        <begin position="322"/>
        <end position="352"/>
    </location>
</feature>
<feature type="transmembrane region" description="Helical" evidence="17">
    <location>
        <begin position="416"/>
        <end position="435"/>
    </location>
</feature>
<evidence type="ECO:0000256" key="4">
    <source>
        <dbReference type="ARBA" id="ARBA00004922"/>
    </source>
</evidence>